<name>S5Z1A5_GEOG3</name>
<sequence length="68" mass="7196">MCVRHPGNGRFGILLGKADIGKKRLATGDDDETVDELTGMAVGKMEKGRGGGSLFRKKTGRRAGFCGN</sequence>
<proteinExistence type="predicted"/>
<evidence type="ECO:0000313" key="1">
    <source>
        <dbReference type="EMBL" id="AGT30742.1"/>
    </source>
</evidence>
<dbReference type="HOGENOM" id="CLU_2787947_0_0_9"/>
<dbReference type="KEGG" id="gjf:M493_02040"/>
<gene>
    <name evidence="1" type="ORF">M493_02040</name>
</gene>
<evidence type="ECO:0000313" key="2">
    <source>
        <dbReference type="Proteomes" id="UP000015500"/>
    </source>
</evidence>
<organism evidence="1 2">
    <name type="scientific">Geobacillus genomosp. 3</name>
    <dbReference type="NCBI Taxonomy" id="1921421"/>
    <lineage>
        <taxon>Bacteria</taxon>
        <taxon>Bacillati</taxon>
        <taxon>Bacillota</taxon>
        <taxon>Bacilli</taxon>
        <taxon>Bacillales</taxon>
        <taxon>Anoxybacillaceae</taxon>
        <taxon>Geobacillus</taxon>
    </lineage>
</organism>
<dbReference type="AlphaFoldDB" id="S5Z1A5"/>
<dbReference type="PATRIC" id="fig|1345697.3.peg.325"/>
<protein>
    <submittedName>
        <fullName evidence="1">Uncharacterized protein</fullName>
    </submittedName>
</protein>
<accession>S5Z1A5</accession>
<dbReference type="EMBL" id="CP006254">
    <property type="protein sequence ID" value="AGT30742.1"/>
    <property type="molecule type" value="Genomic_DNA"/>
</dbReference>
<keyword evidence="2" id="KW-1185">Reference proteome</keyword>
<dbReference type="Proteomes" id="UP000015500">
    <property type="component" value="Chromosome"/>
</dbReference>
<reference evidence="1 2" key="1">
    <citation type="journal article" date="2014" name="Genome Announc.">
        <title>Complete Genome Sequence of the Thermophilic Polychlorinated Biphenyl Degrader Geobacillus sp. Strain JF8 (NBRC 109937).</title>
        <authorList>
            <person name="Shintani M."/>
            <person name="Ohtsubo Y."/>
            <person name="Fukuda K."/>
            <person name="Hosoyama A."/>
            <person name="Ohji S."/>
            <person name="Yamazoe A."/>
            <person name="Fujita N."/>
            <person name="Nagata Y."/>
            <person name="Tsuda M."/>
            <person name="Hatta T."/>
            <person name="Kimbara K."/>
        </authorList>
    </citation>
    <scope>NUCLEOTIDE SEQUENCE [LARGE SCALE GENOMIC DNA]</scope>
    <source>
        <strain evidence="1 2">JF8</strain>
    </source>
</reference>